<dbReference type="Proteomes" id="UP000292445">
    <property type="component" value="Unassembled WGS sequence"/>
</dbReference>
<dbReference type="RefSeq" id="WP_165404616.1">
    <property type="nucleotide sequence ID" value="NZ_SGXC01000002.1"/>
</dbReference>
<comment type="caution">
    <text evidence="3">The sequence shown here is derived from an EMBL/GenBank/DDBJ whole genome shotgun (WGS) entry which is preliminary data.</text>
</comment>
<comment type="similarity">
    <text evidence="1">Belongs to the UPF0065 (bug) family.</text>
</comment>
<reference evidence="3 4" key="1">
    <citation type="submission" date="2019-02" db="EMBL/GenBank/DDBJ databases">
        <title>Genomic Encyclopedia of Type Strains, Phase IV (KMG-IV): sequencing the most valuable type-strain genomes for metagenomic binning, comparative biology and taxonomic classification.</title>
        <authorList>
            <person name="Goeker M."/>
        </authorList>
    </citation>
    <scope>NUCLEOTIDE SEQUENCE [LARGE SCALE GENOMIC DNA]</scope>
    <source>
        <strain evidence="3 4">K24</strain>
    </source>
</reference>
<proteinExistence type="inferred from homology"/>
<evidence type="ECO:0000313" key="3">
    <source>
        <dbReference type="EMBL" id="RZS80329.1"/>
    </source>
</evidence>
<gene>
    <name evidence="3" type="ORF">EV675_2928</name>
</gene>
<dbReference type="InterPro" id="IPR042100">
    <property type="entry name" value="Bug_dom1"/>
</dbReference>
<evidence type="ECO:0000256" key="1">
    <source>
        <dbReference type="ARBA" id="ARBA00006987"/>
    </source>
</evidence>
<keyword evidence="3" id="KW-0675">Receptor</keyword>
<dbReference type="PIRSF" id="PIRSF017082">
    <property type="entry name" value="YflP"/>
    <property type="match status" value="1"/>
</dbReference>
<keyword evidence="4" id="KW-1185">Reference proteome</keyword>
<keyword evidence="2" id="KW-0732">Signal</keyword>
<accession>A0A4Q7NBP0</accession>
<dbReference type="PANTHER" id="PTHR42928">
    <property type="entry name" value="TRICARBOXYLATE-BINDING PROTEIN"/>
    <property type="match status" value="1"/>
</dbReference>
<feature type="chain" id="PRO_5020303003" evidence="2">
    <location>
        <begin position="27"/>
        <end position="327"/>
    </location>
</feature>
<dbReference type="Gene3D" id="3.40.190.150">
    <property type="entry name" value="Bordetella uptake gene, domain 1"/>
    <property type="match status" value="1"/>
</dbReference>
<dbReference type="EMBL" id="SGXC01000002">
    <property type="protein sequence ID" value="RZS80329.1"/>
    <property type="molecule type" value="Genomic_DNA"/>
</dbReference>
<evidence type="ECO:0000313" key="4">
    <source>
        <dbReference type="Proteomes" id="UP000292445"/>
    </source>
</evidence>
<evidence type="ECO:0000256" key="2">
    <source>
        <dbReference type="SAM" id="SignalP"/>
    </source>
</evidence>
<dbReference type="Gene3D" id="3.40.190.10">
    <property type="entry name" value="Periplasmic binding protein-like II"/>
    <property type="match status" value="1"/>
</dbReference>
<dbReference type="SUPFAM" id="SSF53850">
    <property type="entry name" value="Periplasmic binding protein-like II"/>
    <property type="match status" value="1"/>
</dbReference>
<dbReference type="PANTHER" id="PTHR42928:SF5">
    <property type="entry name" value="BLR1237 PROTEIN"/>
    <property type="match status" value="1"/>
</dbReference>
<dbReference type="AlphaFoldDB" id="A0A4Q7NBP0"/>
<feature type="signal peptide" evidence="2">
    <location>
        <begin position="1"/>
        <end position="26"/>
    </location>
</feature>
<protein>
    <submittedName>
        <fullName evidence="3">Tripartite-type tricarboxylate transporter receptor subunit TctC</fullName>
    </submittedName>
</protein>
<dbReference type="CDD" id="cd07012">
    <property type="entry name" value="PBP2_Bug_TTT"/>
    <property type="match status" value="1"/>
</dbReference>
<dbReference type="Pfam" id="PF03401">
    <property type="entry name" value="TctC"/>
    <property type="match status" value="1"/>
</dbReference>
<sequence length="327" mass="34444">MKPFHHRLARYSLVLLPLAAHGAAWAQSNAYPSRPIRIVNPYGAGGLGDVSFRLIAPLMEKQLGQPLVIENKPGASGNLGAADVARAAPDGYTLLLGAVNNFATNQYLYRDMTFDPLTAFDPIALISNAPTIVVVNPAVPARSLRELAAYAKERPGKVNFGSPGIGTPPHLAAEFFANLANVSMTHVPFNGSPPVVLALLRNDVNVAFYTAGPIAGPLKAGTIQPIAVAANERLDILPNVPTTAEAGYGALQTGSWIGLAAPKGTDPAVLDKLNAAARQALADPEVRKRYAEMGMLTGNTSRAQFSSLIDAEATRWRKVIADAGIAK</sequence>
<organism evidence="3 4">
    <name type="scientific">Pigmentiphaga kullae</name>
    <dbReference type="NCBI Taxonomy" id="151784"/>
    <lineage>
        <taxon>Bacteria</taxon>
        <taxon>Pseudomonadati</taxon>
        <taxon>Pseudomonadota</taxon>
        <taxon>Betaproteobacteria</taxon>
        <taxon>Burkholderiales</taxon>
        <taxon>Alcaligenaceae</taxon>
        <taxon>Pigmentiphaga</taxon>
    </lineage>
</organism>
<name>A0A4Q7NBP0_9BURK</name>
<dbReference type="InterPro" id="IPR005064">
    <property type="entry name" value="BUG"/>
</dbReference>